<reference evidence="3 4" key="1">
    <citation type="submission" date="2020-08" db="EMBL/GenBank/DDBJ databases">
        <title>Genomic Encyclopedia of Type Strains, Phase III (KMG-III): the genomes of soil and plant-associated and newly described type strains.</title>
        <authorList>
            <person name="Whitman W."/>
        </authorList>
    </citation>
    <scope>NUCLEOTIDE SEQUENCE [LARGE SCALE GENOMIC DNA]</scope>
    <source>
        <strain evidence="3 4">CECT 7753</strain>
    </source>
</reference>
<evidence type="ECO:0000313" key="4">
    <source>
        <dbReference type="Proteomes" id="UP000584325"/>
    </source>
</evidence>
<dbReference type="Proteomes" id="UP000584325">
    <property type="component" value="Unassembled WGS sequence"/>
</dbReference>
<organism evidence="3 4">
    <name type="scientific">Pseudoduganella umbonata</name>
    <dbReference type="NCBI Taxonomy" id="864828"/>
    <lineage>
        <taxon>Bacteria</taxon>
        <taxon>Pseudomonadati</taxon>
        <taxon>Pseudomonadota</taxon>
        <taxon>Betaproteobacteria</taxon>
        <taxon>Burkholderiales</taxon>
        <taxon>Oxalobacteraceae</taxon>
        <taxon>Telluria group</taxon>
        <taxon>Pseudoduganella</taxon>
    </lineage>
</organism>
<comment type="caution">
    <text evidence="3">The sequence shown here is derived from an EMBL/GenBank/DDBJ whole genome shotgun (WGS) entry which is preliminary data.</text>
</comment>
<protein>
    <submittedName>
        <fullName evidence="3">Putative membrane protein</fullName>
    </submittedName>
</protein>
<name>A0A7W5HF02_9BURK</name>
<dbReference type="EMBL" id="JACHXS010000014">
    <property type="protein sequence ID" value="MBB3224726.1"/>
    <property type="molecule type" value="Genomic_DNA"/>
</dbReference>
<dbReference type="AlphaFoldDB" id="A0A7W5HF02"/>
<feature type="signal peptide" evidence="1">
    <location>
        <begin position="1"/>
        <end position="19"/>
    </location>
</feature>
<evidence type="ECO:0000313" key="3">
    <source>
        <dbReference type="EMBL" id="MBB3224726.1"/>
    </source>
</evidence>
<dbReference type="InterPro" id="IPR013424">
    <property type="entry name" value="Ice-binding_C"/>
</dbReference>
<evidence type="ECO:0000256" key="1">
    <source>
        <dbReference type="SAM" id="SignalP"/>
    </source>
</evidence>
<keyword evidence="1" id="KW-0732">Signal</keyword>
<gene>
    <name evidence="3" type="ORF">FHS02_005592</name>
</gene>
<sequence>MRKLAVSLYFTLATLPAVAVPNYTLTVLGDADGTQAWAMNNRGIGVGENFRTDETLMFSRGGISVLPMPASAQHTPHAINDANTIVGTTRPDAGYARAFVLQDGVYRDIGGRQGTYSHAWDVNNTGTVLVNYLDIQPDGGREGAYIMKADGSMVDLGALDPGGDTFGVGINDRGQVTGMVRWAAGGYAVPFIWENGTMTSFGGLGSTFGGVNGISELGHVFGTSADLFSSHAWVIRDGSAESYSDLARILYIDTAGRIYGLDQQWQAAIVEGGTITRVGDLIDGASGWTFWMDAANERGDILTSACYAGNCDYTVMLTAVPEPSTYAMLLLGGLALYGHARRRRA</sequence>
<accession>A0A7W5HF02</accession>
<dbReference type="RefSeq" id="WP_229422645.1">
    <property type="nucleotide sequence ID" value="NZ_CP040017.1"/>
</dbReference>
<dbReference type="NCBIfam" id="TIGR02595">
    <property type="entry name" value="PEP_CTERM"/>
    <property type="match status" value="1"/>
</dbReference>
<evidence type="ECO:0000259" key="2">
    <source>
        <dbReference type="Pfam" id="PF07589"/>
    </source>
</evidence>
<proteinExistence type="predicted"/>
<feature type="domain" description="Ice-binding protein C-terminal" evidence="2">
    <location>
        <begin position="319"/>
        <end position="342"/>
    </location>
</feature>
<dbReference type="Pfam" id="PF07589">
    <property type="entry name" value="PEP-CTERM"/>
    <property type="match status" value="1"/>
</dbReference>
<feature type="chain" id="PRO_5030808313" evidence="1">
    <location>
        <begin position="20"/>
        <end position="345"/>
    </location>
</feature>